<comment type="function">
    <text evidence="23">Involved in several stages of intracellular trafficking. Interacts with membranes containing phosphatidylinositol 3-phosphate (PtdIns(3P)) or phosphatidylinositol 3,5-bisphosphate (PtdIns(3,5)P2). Acts in part as component of the retromer membrane-deforming SNX-BAR subcomplex. The SNX-BAR retromer mediates retrograde transport of cargo proteins from endosomes to the trans-Golgi network (TGN) and is involved in endosome-to-plasma membrane transport for cargo protein recycling. The SNX-BAR subcomplex functions to deform the donor membrane into a tubular profile called endosome-to-TGN transport carrier (ETC). Can sense membrane curvature and has in vitro vesicle-to-membrane remodeling activity. Required for retrograde endosome-to-TGN transport of TGN38. Promotes KALRN- and RHOG-dependent but retromer-independent membrane remodeling such as lamellipodium formation; the function is dependent on GEF activity of KALRN.</text>
</comment>
<dbReference type="AlphaFoldDB" id="A0A5C6NKW5"/>
<dbReference type="SUPFAM" id="SSF64268">
    <property type="entry name" value="PX domain"/>
    <property type="match status" value="1"/>
</dbReference>
<feature type="binding site" evidence="26">
    <location>
        <position position="749"/>
    </location>
    <ligand>
        <name>ATP</name>
        <dbReference type="ChEBI" id="CHEBI:30616"/>
    </ligand>
</feature>
<dbReference type="InterPro" id="IPR017441">
    <property type="entry name" value="Protein_kinase_ATP_BS"/>
</dbReference>
<feature type="compositionally biased region" description="Polar residues" evidence="28">
    <location>
        <begin position="141"/>
        <end position="166"/>
    </location>
</feature>
<comment type="catalytic activity">
    <reaction evidence="24">
        <text>L-threonyl-[protein] + ATP = O-phospho-L-threonyl-[protein] + ADP + H(+)</text>
        <dbReference type="Rhea" id="RHEA:46608"/>
        <dbReference type="Rhea" id="RHEA-COMP:11060"/>
        <dbReference type="Rhea" id="RHEA-COMP:11605"/>
        <dbReference type="ChEBI" id="CHEBI:15378"/>
        <dbReference type="ChEBI" id="CHEBI:30013"/>
        <dbReference type="ChEBI" id="CHEBI:30616"/>
        <dbReference type="ChEBI" id="CHEBI:61977"/>
        <dbReference type="ChEBI" id="CHEBI:456216"/>
        <dbReference type="EC" id="2.7.11.1"/>
    </reaction>
</comment>
<dbReference type="GO" id="GO:0034498">
    <property type="term" value="P:early endosome to Golgi transport"/>
    <property type="evidence" value="ECO:0007669"/>
    <property type="project" value="TreeGrafter"/>
</dbReference>
<name>A0A5C6NKW5_9TELE</name>
<feature type="compositionally biased region" description="Basic and acidic residues" evidence="28">
    <location>
        <begin position="1027"/>
        <end position="1037"/>
    </location>
</feature>
<feature type="compositionally biased region" description="Polar residues" evidence="28">
    <location>
        <begin position="41"/>
        <end position="51"/>
    </location>
</feature>
<dbReference type="InterPro" id="IPR008271">
    <property type="entry name" value="Ser/Thr_kinase_AS"/>
</dbReference>
<feature type="compositionally biased region" description="Polar residues" evidence="28">
    <location>
        <begin position="111"/>
        <end position="123"/>
    </location>
</feature>
<evidence type="ECO:0000313" key="32">
    <source>
        <dbReference type="Proteomes" id="UP000324091"/>
    </source>
</evidence>
<evidence type="ECO:0000256" key="26">
    <source>
        <dbReference type="PROSITE-ProRule" id="PRU10141"/>
    </source>
</evidence>
<evidence type="ECO:0000256" key="16">
    <source>
        <dbReference type="ARBA" id="ARBA00022777"/>
    </source>
</evidence>
<keyword evidence="27" id="KW-0175">Coiled coil</keyword>
<feature type="coiled-coil region" evidence="27">
    <location>
        <begin position="353"/>
        <end position="427"/>
    </location>
</feature>
<feature type="region of interest" description="Disordered" evidence="28">
    <location>
        <begin position="41"/>
        <end position="179"/>
    </location>
</feature>
<keyword evidence="11" id="KW-0597">Phosphoprotein</keyword>
<evidence type="ECO:0000256" key="9">
    <source>
        <dbReference type="ARBA" id="ARBA00022490"/>
    </source>
</evidence>
<dbReference type="PANTHER" id="PTHR10555">
    <property type="entry name" value="SORTING NEXIN"/>
    <property type="match status" value="1"/>
</dbReference>
<evidence type="ECO:0000256" key="2">
    <source>
        <dbReference type="ARBA" id="ARBA00004496"/>
    </source>
</evidence>
<dbReference type="FunFam" id="3.30.200.20:FF:000018">
    <property type="entry name" value="Casein kinase I isoform gamma-1"/>
    <property type="match status" value="1"/>
</dbReference>
<feature type="region of interest" description="Disordered" evidence="28">
    <location>
        <begin position="674"/>
        <end position="712"/>
    </location>
</feature>
<dbReference type="Gene3D" id="3.30.1520.10">
    <property type="entry name" value="Phox-like domain"/>
    <property type="match status" value="1"/>
</dbReference>
<dbReference type="Pfam" id="PF03700">
    <property type="entry name" value="Sorting_nexin"/>
    <property type="match status" value="1"/>
</dbReference>
<dbReference type="PANTHER" id="PTHR10555:SF129">
    <property type="entry name" value="SORTING NEXIN-1"/>
    <property type="match status" value="1"/>
</dbReference>
<feature type="domain" description="PX" evidence="30">
    <location>
        <begin position="179"/>
        <end position="316"/>
    </location>
</feature>
<dbReference type="Pfam" id="PF00787">
    <property type="entry name" value="PX"/>
    <property type="match status" value="1"/>
</dbReference>
<dbReference type="GO" id="GO:0005524">
    <property type="term" value="F:ATP binding"/>
    <property type="evidence" value="ECO:0007669"/>
    <property type="project" value="UniProtKB-UniRule"/>
</dbReference>
<comment type="caution">
    <text evidence="31">The sequence shown here is derived from an EMBL/GenBank/DDBJ whole genome shotgun (WGS) entry which is preliminary data.</text>
</comment>
<dbReference type="InterPro" id="IPR015404">
    <property type="entry name" value="Vps5_C"/>
</dbReference>
<sequence>MAFKNRRCRLLYCLVTARRRCRRDPRLFAVSHFRLRQRSLTTENMAASSDRNPPPFPATEESGAGRTNMADGDIDEGEDIFVNNSPPATVSRGISQPDRSREEPADLFSEEASSAPSRSNGLNSDDDDLFAEAHAELSSHKPGNSDQKEVNTSSFTQSPAAMQPTSLEQLEEEEGDDQFDVDVAVTNPEKVGDGMNAYVAYKVSTRTSLAMFRCKAFTVRRRYSDFLGLHEKLAAKQSLQGCIIPSPPEKSVVVQSTGMTKVKVGMDDPASVEFVERRRAGLERQVQMYLQRIVSHPSLLQDPDVREFLEREDLPRAVNTQTLSGAGILKMINKASDAVNKMTIKMNESDTWFEDKYQEVENEEQQLRKLHALVDSLVNHRKELCGNTAVFAKSMAMLGNSEDNTALSRALSQLAELEDKMEQLHQEQAASDFFIFEELLADYIRLLGAVRGCFDQRIRAWQRWQEAQSMLQKKREAEAKLLWANKPDKLQQAKEEISEWESRVTQYERDFDRVGMTVRKEFLRFEKEKAKDFKSQIIRYLEAILQSQQRFSCQPNPSNEDKIPFALHLSLAHLEDNTSHAWMLPPAPLGAGLSSLSASSSVLSLATGSPQGCVLVTLMTDDSLPSSVTNHIVKVLDDTTAVGLNLILNVDNTEDPGGFIAHHSWLPLTSATHTMEQQRDKYGERPARAAKVSQGSRSGHSSRPSGSSSSSGVLMVGPNFRVGKKIGCGNFGELKLGKNLYTNEYVAIKLEPVKSRAPQLHLEYRFYKSLGTTAEGVPQVFYFGPCGKYNAMVMELLGPSLEDLFDLCDRTFSLKTVLMIAIQLISRMEYVHSKNLIYRDVKPENFLIGRQGNKKEHIIHIIDFGLAKEYIDPETKKHIPYREHKSLTGTARYMSINTHLGKEQSRRDDLEALGHMFMYFLRGSLPWQGLKADTLKERYQKIGDTKRNTPIEVLCENFPEEMATYLRYVRRLDFFEKPDYEYLRTLFTELFERKGYTFDYTYDWVGRQIPTPVGSVHIDSGASAVTRETHPHRDRPSQHPPIRNQTAVSDRRGAWEVQPTRQANSSYLTSHLAADRHGGSVQVVSLTNGELNADDPLTAHSNAPITAQAEVEVVDEANCVKMLNLWCCCFFKRKRKKNTQRHK</sequence>
<evidence type="ECO:0000256" key="19">
    <source>
        <dbReference type="ARBA" id="ARBA00022990"/>
    </source>
</evidence>
<dbReference type="Gene3D" id="1.10.510.10">
    <property type="entry name" value="Transferase(Phosphotransferase) domain 1"/>
    <property type="match status" value="1"/>
</dbReference>
<evidence type="ECO:0000256" key="17">
    <source>
        <dbReference type="ARBA" id="ARBA00022840"/>
    </source>
</evidence>
<evidence type="ECO:0000256" key="5">
    <source>
        <dbReference type="ARBA" id="ARBA00010883"/>
    </source>
</evidence>
<gene>
    <name evidence="31" type="ORF">D4764_02G0007970</name>
</gene>
<evidence type="ECO:0000313" key="31">
    <source>
        <dbReference type="EMBL" id="TWW67756.1"/>
    </source>
</evidence>
<evidence type="ECO:0000256" key="4">
    <source>
        <dbReference type="ARBA" id="ARBA00005926"/>
    </source>
</evidence>
<evidence type="ECO:0000256" key="25">
    <source>
        <dbReference type="ARBA" id="ARBA00048679"/>
    </source>
</evidence>
<comment type="subcellular location">
    <subcellularLocation>
        <location evidence="3">Cell projection</location>
        <location evidence="3">Lamellipodium</location>
    </subcellularLocation>
    <subcellularLocation>
        <location evidence="2">Cytoplasm</location>
    </subcellularLocation>
    <subcellularLocation>
        <location evidence="1">Early endosome membrane</location>
        <topology evidence="1">Peripheral membrane protein</topology>
        <orientation evidence="1">Cytoplasmic side</orientation>
    </subcellularLocation>
</comment>
<dbReference type="GO" id="GO:0016055">
    <property type="term" value="P:Wnt signaling pathway"/>
    <property type="evidence" value="ECO:0007669"/>
    <property type="project" value="UniProtKB-KW"/>
</dbReference>
<dbReference type="EMBL" id="RHFK02000012">
    <property type="protein sequence ID" value="TWW67756.1"/>
    <property type="molecule type" value="Genomic_DNA"/>
</dbReference>
<dbReference type="InterPro" id="IPR027267">
    <property type="entry name" value="AH/BAR_dom_sf"/>
</dbReference>
<evidence type="ECO:0000256" key="8">
    <source>
        <dbReference type="ARBA" id="ARBA00022448"/>
    </source>
</evidence>
<dbReference type="CDD" id="cd14126">
    <property type="entry name" value="STKc_CK1_gamma"/>
    <property type="match status" value="1"/>
</dbReference>
<evidence type="ECO:0000256" key="13">
    <source>
        <dbReference type="ARBA" id="ARBA00022687"/>
    </source>
</evidence>
<dbReference type="InterPro" id="IPR001683">
    <property type="entry name" value="PX_dom"/>
</dbReference>
<keyword evidence="22" id="KW-0966">Cell projection</keyword>
<dbReference type="PROSITE" id="PS00107">
    <property type="entry name" value="PROTEIN_KINASE_ATP"/>
    <property type="match status" value="1"/>
</dbReference>
<dbReference type="Pfam" id="PF00069">
    <property type="entry name" value="Pkinase"/>
    <property type="match status" value="1"/>
</dbReference>
<keyword evidence="9" id="KW-0963">Cytoplasm</keyword>
<evidence type="ECO:0000256" key="15">
    <source>
        <dbReference type="ARBA" id="ARBA00022753"/>
    </source>
</evidence>
<evidence type="ECO:0000256" key="3">
    <source>
        <dbReference type="ARBA" id="ARBA00004510"/>
    </source>
</evidence>
<dbReference type="Pfam" id="PF12605">
    <property type="entry name" value="CK1gamma_C"/>
    <property type="match status" value="1"/>
</dbReference>
<keyword evidence="8" id="KW-0813">Transport</keyword>
<reference evidence="31 32" key="1">
    <citation type="submission" date="2019-04" db="EMBL/GenBank/DDBJ databases">
        <title>Chromosome genome assembly for Takifugu flavidus.</title>
        <authorList>
            <person name="Xiao S."/>
        </authorList>
    </citation>
    <scope>NUCLEOTIDE SEQUENCE [LARGE SCALE GENOMIC DNA]</scope>
    <source>
        <strain evidence="31">HTHZ2018</strain>
        <tissue evidence="31">Muscle</tissue>
    </source>
</reference>
<keyword evidence="15" id="KW-0967">Endosome</keyword>
<dbReference type="InterPro" id="IPR022247">
    <property type="entry name" value="Casein_kinase-1_gamma_C"/>
</dbReference>
<comment type="similarity">
    <text evidence="4">Belongs to the protein kinase superfamily. CK1 Ser/Thr protein kinase family. Casein kinase I subfamily.</text>
</comment>
<protein>
    <recommendedName>
        <fullName evidence="7">Sorting nexin-2</fullName>
        <ecNumber evidence="6">2.7.11.1</ecNumber>
    </recommendedName>
</protein>
<evidence type="ECO:0000256" key="14">
    <source>
        <dbReference type="ARBA" id="ARBA00022741"/>
    </source>
</evidence>
<dbReference type="FunFam" id="3.30.1520.10:FF:000016">
    <property type="entry name" value="Sorting nexin 2"/>
    <property type="match status" value="1"/>
</dbReference>
<comment type="similarity">
    <text evidence="5">Belongs to the sorting nexin family.</text>
</comment>
<keyword evidence="14 26" id="KW-0547">Nucleotide-binding</keyword>
<accession>A0A5C6NKW5</accession>
<dbReference type="Pfam" id="PF09325">
    <property type="entry name" value="Vps5"/>
    <property type="match status" value="1"/>
</dbReference>
<dbReference type="FunFam" id="1.20.1270.60:FF:000012">
    <property type="entry name" value="Sorting nexin 2"/>
    <property type="match status" value="1"/>
</dbReference>
<evidence type="ECO:0000259" key="29">
    <source>
        <dbReference type="PROSITE" id="PS50011"/>
    </source>
</evidence>
<evidence type="ECO:0000256" key="18">
    <source>
        <dbReference type="ARBA" id="ARBA00022927"/>
    </source>
</evidence>
<evidence type="ECO:0000256" key="21">
    <source>
        <dbReference type="ARBA" id="ARBA00023136"/>
    </source>
</evidence>
<dbReference type="SMART" id="SM00220">
    <property type="entry name" value="S_TKc"/>
    <property type="match status" value="1"/>
</dbReference>
<evidence type="ECO:0000256" key="10">
    <source>
        <dbReference type="ARBA" id="ARBA00022527"/>
    </source>
</evidence>
<evidence type="ECO:0000256" key="23">
    <source>
        <dbReference type="ARBA" id="ARBA00045620"/>
    </source>
</evidence>
<feature type="compositionally biased region" description="Acidic residues" evidence="28">
    <location>
        <begin position="169"/>
        <end position="179"/>
    </location>
</feature>
<feature type="compositionally biased region" description="Basic and acidic residues" evidence="28">
    <location>
        <begin position="676"/>
        <end position="687"/>
    </location>
</feature>
<evidence type="ECO:0000256" key="11">
    <source>
        <dbReference type="ARBA" id="ARBA00022553"/>
    </source>
</evidence>
<evidence type="ECO:0000256" key="28">
    <source>
        <dbReference type="SAM" id="MobiDB-lite"/>
    </source>
</evidence>
<keyword evidence="21" id="KW-0472">Membrane</keyword>
<keyword evidence="20" id="KW-0446">Lipid-binding</keyword>
<dbReference type="GO" id="GO:0004674">
    <property type="term" value="F:protein serine/threonine kinase activity"/>
    <property type="evidence" value="ECO:0007669"/>
    <property type="project" value="UniProtKB-KW"/>
</dbReference>
<dbReference type="FunFam" id="1.10.510.10:FF:001113">
    <property type="entry name" value="Casein kinase 1 gamma 2"/>
    <property type="match status" value="1"/>
</dbReference>
<keyword evidence="32" id="KW-1185">Reference proteome</keyword>
<feature type="domain" description="Protein kinase" evidence="29">
    <location>
        <begin position="720"/>
        <end position="991"/>
    </location>
</feature>
<keyword evidence="18" id="KW-0653">Protein transport</keyword>
<evidence type="ECO:0000256" key="7">
    <source>
        <dbReference type="ARBA" id="ARBA00020435"/>
    </source>
</evidence>
<evidence type="ECO:0000256" key="22">
    <source>
        <dbReference type="ARBA" id="ARBA00023273"/>
    </source>
</evidence>
<dbReference type="GO" id="GO:0035091">
    <property type="term" value="F:phosphatidylinositol binding"/>
    <property type="evidence" value="ECO:0007669"/>
    <property type="project" value="InterPro"/>
</dbReference>
<evidence type="ECO:0000256" key="1">
    <source>
        <dbReference type="ARBA" id="ARBA00004469"/>
    </source>
</evidence>
<keyword evidence="10" id="KW-0723">Serine/threonine-protein kinase</keyword>
<dbReference type="Gene3D" id="1.20.1270.60">
    <property type="entry name" value="Arfaptin homology (AH) domain/BAR domain"/>
    <property type="match status" value="1"/>
</dbReference>
<dbReference type="PROSITE" id="PS00108">
    <property type="entry name" value="PROTEIN_KINASE_ST"/>
    <property type="match status" value="1"/>
</dbReference>
<dbReference type="Proteomes" id="UP000324091">
    <property type="component" value="Chromosome 2"/>
</dbReference>
<proteinExistence type="inferred from homology"/>
<keyword evidence="19" id="KW-0007">Acetylation</keyword>
<dbReference type="InterPro" id="IPR000719">
    <property type="entry name" value="Prot_kinase_dom"/>
</dbReference>
<dbReference type="InterPro" id="IPR036871">
    <property type="entry name" value="PX_dom_sf"/>
</dbReference>
<dbReference type="GO" id="GO:0030027">
    <property type="term" value="C:lamellipodium"/>
    <property type="evidence" value="ECO:0007669"/>
    <property type="project" value="UniProtKB-SubCell"/>
</dbReference>
<feature type="compositionally biased region" description="Low complexity" evidence="28">
    <location>
        <begin position="693"/>
        <end position="712"/>
    </location>
</feature>
<feature type="compositionally biased region" description="Polar residues" evidence="28">
    <location>
        <begin position="82"/>
        <end position="94"/>
    </location>
</feature>
<keyword evidence="13" id="KW-0879">Wnt signaling pathway</keyword>
<dbReference type="GO" id="GO:0005829">
    <property type="term" value="C:cytosol"/>
    <property type="evidence" value="ECO:0007669"/>
    <property type="project" value="GOC"/>
</dbReference>
<evidence type="ECO:0000256" key="27">
    <source>
        <dbReference type="SAM" id="Coils"/>
    </source>
</evidence>
<dbReference type="EC" id="2.7.11.1" evidence="6"/>
<evidence type="ECO:0000256" key="12">
    <source>
        <dbReference type="ARBA" id="ARBA00022679"/>
    </source>
</evidence>
<evidence type="ECO:0000256" key="20">
    <source>
        <dbReference type="ARBA" id="ARBA00023121"/>
    </source>
</evidence>
<evidence type="ECO:0000256" key="24">
    <source>
        <dbReference type="ARBA" id="ARBA00047899"/>
    </source>
</evidence>
<keyword evidence="16 31" id="KW-0418">Kinase</keyword>
<keyword evidence="17 26" id="KW-0067">ATP-binding</keyword>
<dbReference type="InterPro" id="IPR011009">
    <property type="entry name" value="Kinase-like_dom_sf"/>
</dbReference>
<evidence type="ECO:0000256" key="6">
    <source>
        <dbReference type="ARBA" id="ARBA00012513"/>
    </source>
</evidence>
<dbReference type="Gene3D" id="3.30.200.20">
    <property type="entry name" value="Phosphorylase Kinase, domain 1"/>
    <property type="match status" value="1"/>
</dbReference>
<dbReference type="SUPFAM" id="SSF56112">
    <property type="entry name" value="Protein kinase-like (PK-like)"/>
    <property type="match status" value="1"/>
</dbReference>
<keyword evidence="12" id="KW-0808">Transferase</keyword>
<dbReference type="PROSITE" id="PS50195">
    <property type="entry name" value="PX"/>
    <property type="match status" value="1"/>
</dbReference>
<dbReference type="SMART" id="SM00312">
    <property type="entry name" value="PX"/>
    <property type="match status" value="1"/>
</dbReference>
<comment type="catalytic activity">
    <reaction evidence="25">
        <text>L-seryl-[protein] + ATP = O-phospho-L-seryl-[protein] + ADP + H(+)</text>
        <dbReference type="Rhea" id="RHEA:17989"/>
        <dbReference type="Rhea" id="RHEA-COMP:9863"/>
        <dbReference type="Rhea" id="RHEA-COMP:11604"/>
        <dbReference type="ChEBI" id="CHEBI:15378"/>
        <dbReference type="ChEBI" id="CHEBI:29999"/>
        <dbReference type="ChEBI" id="CHEBI:30616"/>
        <dbReference type="ChEBI" id="CHEBI:83421"/>
        <dbReference type="ChEBI" id="CHEBI:456216"/>
        <dbReference type="EC" id="2.7.11.1"/>
    </reaction>
</comment>
<dbReference type="GO" id="GO:0031901">
    <property type="term" value="C:early endosome membrane"/>
    <property type="evidence" value="ECO:0007669"/>
    <property type="project" value="UniProtKB-SubCell"/>
</dbReference>
<evidence type="ECO:0000259" key="30">
    <source>
        <dbReference type="PROSITE" id="PS50195"/>
    </source>
</evidence>
<dbReference type="PROSITE" id="PS50011">
    <property type="entry name" value="PROTEIN_KINASE_DOM"/>
    <property type="match status" value="1"/>
</dbReference>
<dbReference type="GO" id="GO:0006886">
    <property type="term" value="P:intracellular protein transport"/>
    <property type="evidence" value="ECO:0007669"/>
    <property type="project" value="InterPro"/>
</dbReference>
<organism evidence="31 32">
    <name type="scientific">Takifugu flavidus</name>
    <name type="common">sansaifugu</name>
    <dbReference type="NCBI Taxonomy" id="433684"/>
    <lineage>
        <taxon>Eukaryota</taxon>
        <taxon>Metazoa</taxon>
        <taxon>Chordata</taxon>
        <taxon>Craniata</taxon>
        <taxon>Vertebrata</taxon>
        <taxon>Euteleostomi</taxon>
        <taxon>Actinopterygii</taxon>
        <taxon>Neopterygii</taxon>
        <taxon>Teleostei</taxon>
        <taxon>Neoteleostei</taxon>
        <taxon>Acanthomorphata</taxon>
        <taxon>Eupercaria</taxon>
        <taxon>Tetraodontiformes</taxon>
        <taxon>Tetradontoidea</taxon>
        <taxon>Tetraodontidae</taxon>
        <taxon>Takifugu</taxon>
    </lineage>
</organism>
<feature type="region of interest" description="Disordered" evidence="28">
    <location>
        <begin position="1024"/>
        <end position="1062"/>
    </location>
</feature>
<dbReference type="InterPro" id="IPR005329">
    <property type="entry name" value="Sorting_nexin_N"/>
</dbReference>